<evidence type="ECO:0000313" key="1">
    <source>
        <dbReference type="EMBL" id="KAJ1110025.1"/>
    </source>
</evidence>
<evidence type="ECO:0000313" key="2">
    <source>
        <dbReference type="Proteomes" id="UP001066276"/>
    </source>
</evidence>
<sequence>MQQCLYDDSDKANKLLAWLDRRDLERSWVLEIDDKEGRFQRDGPTIASAFADYYENLYQPATSTGDADYMEPLQVIHLSKLEEESGVALEEDLTVEEIMQAMRGRN</sequence>
<keyword evidence="2" id="KW-1185">Reference proteome</keyword>
<gene>
    <name evidence="1" type="ORF">NDU88_007380</name>
</gene>
<accession>A0AAV7N1X8</accession>
<comment type="caution">
    <text evidence="1">The sequence shown here is derived from an EMBL/GenBank/DDBJ whole genome shotgun (WGS) entry which is preliminary data.</text>
</comment>
<reference evidence="1" key="1">
    <citation type="journal article" date="2022" name="bioRxiv">
        <title>Sequencing and chromosome-scale assembly of the giantPleurodeles waltlgenome.</title>
        <authorList>
            <person name="Brown T."/>
            <person name="Elewa A."/>
            <person name="Iarovenko S."/>
            <person name="Subramanian E."/>
            <person name="Araus A.J."/>
            <person name="Petzold A."/>
            <person name="Susuki M."/>
            <person name="Suzuki K.-i.T."/>
            <person name="Hayashi T."/>
            <person name="Toyoda A."/>
            <person name="Oliveira C."/>
            <person name="Osipova E."/>
            <person name="Leigh N.D."/>
            <person name="Simon A."/>
            <person name="Yun M.H."/>
        </authorList>
    </citation>
    <scope>NUCLEOTIDE SEQUENCE</scope>
    <source>
        <strain evidence="1">20211129_DDA</strain>
        <tissue evidence="1">Liver</tissue>
    </source>
</reference>
<dbReference type="AlphaFoldDB" id="A0AAV7N1X8"/>
<organism evidence="1 2">
    <name type="scientific">Pleurodeles waltl</name>
    <name type="common">Iberian ribbed newt</name>
    <dbReference type="NCBI Taxonomy" id="8319"/>
    <lineage>
        <taxon>Eukaryota</taxon>
        <taxon>Metazoa</taxon>
        <taxon>Chordata</taxon>
        <taxon>Craniata</taxon>
        <taxon>Vertebrata</taxon>
        <taxon>Euteleostomi</taxon>
        <taxon>Amphibia</taxon>
        <taxon>Batrachia</taxon>
        <taxon>Caudata</taxon>
        <taxon>Salamandroidea</taxon>
        <taxon>Salamandridae</taxon>
        <taxon>Pleurodelinae</taxon>
        <taxon>Pleurodeles</taxon>
    </lineage>
</organism>
<dbReference type="Proteomes" id="UP001066276">
    <property type="component" value="Chromosome 9"/>
</dbReference>
<name>A0AAV7N1X8_PLEWA</name>
<proteinExistence type="predicted"/>
<protein>
    <submittedName>
        <fullName evidence="1">Uncharacterized protein</fullName>
    </submittedName>
</protein>
<dbReference type="EMBL" id="JANPWB010000013">
    <property type="protein sequence ID" value="KAJ1110025.1"/>
    <property type="molecule type" value="Genomic_DNA"/>
</dbReference>